<proteinExistence type="predicted"/>
<dbReference type="EMBL" id="KY684108">
    <property type="protein sequence ID" value="ARF11458.1"/>
    <property type="molecule type" value="Genomic_DNA"/>
</dbReference>
<protein>
    <submittedName>
        <fullName evidence="1">Uncharacterized protein</fullName>
    </submittedName>
</protein>
<evidence type="ECO:0000313" key="1">
    <source>
        <dbReference type="EMBL" id="ARF11458.1"/>
    </source>
</evidence>
<gene>
    <name evidence="1" type="ORF">Klosneuvirus_1_315</name>
</gene>
<accession>A0A1V0SIK9</accession>
<reference evidence="1" key="1">
    <citation type="journal article" date="2017" name="Science">
        <title>Giant viruses with an expanded complement of translation system components.</title>
        <authorList>
            <person name="Schulz F."/>
            <person name="Yutin N."/>
            <person name="Ivanova N.N."/>
            <person name="Ortega D.R."/>
            <person name="Lee T.K."/>
            <person name="Vierheilig J."/>
            <person name="Daims H."/>
            <person name="Horn M."/>
            <person name="Wagner M."/>
            <person name="Jensen G.J."/>
            <person name="Kyrpides N.C."/>
            <person name="Koonin E.V."/>
            <person name="Woyke T."/>
        </authorList>
    </citation>
    <scope>NUCLEOTIDE SEQUENCE</scope>
    <source>
        <strain evidence="1">KNV1</strain>
    </source>
</reference>
<name>A0A1V0SIK9_9VIRU</name>
<sequence length="114" mass="13713">MIYVLLLENVATHKQVYFIGYSPVKYDDIDLMLHFTETNIMTSTNYYFIKIIDWISGDENDILEVILEYIKKYDLNDSVSRYNILWDKRIVCNEVFYLRIKQIKQLKNNGNPFL</sequence>
<organism evidence="1">
    <name type="scientific">Klosneuvirus KNV1</name>
    <dbReference type="NCBI Taxonomy" id="1977640"/>
    <lineage>
        <taxon>Viruses</taxon>
        <taxon>Varidnaviria</taxon>
        <taxon>Bamfordvirae</taxon>
        <taxon>Nucleocytoviricota</taxon>
        <taxon>Megaviricetes</taxon>
        <taxon>Imitervirales</taxon>
        <taxon>Mimiviridae</taxon>
        <taxon>Klosneuvirinae</taxon>
        <taxon>Klosneuvirus</taxon>
    </lineage>
</organism>